<protein>
    <submittedName>
        <fullName evidence="7">Aldehyde dehydrogenase</fullName>
    </submittedName>
</protein>
<comment type="similarity">
    <text evidence="1 5">Belongs to the aldehyde dehydrogenase family.</text>
</comment>
<dbReference type="RefSeq" id="WP_068374965.1">
    <property type="nucleotide sequence ID" value="NZ_LSNE01000003.1"/>
</dbReference>
<dbReference type="OrthoDB" id="9812625at2"/>
<dbReference type="PROSITE" id="PS00070">
    <property type="entry name" value="ALDEHYDE_DEHYDR_CYS"/>
    <property type="match status" value="1"/>
</dbReference>
<dbReference type="SUPFAM" id="SSF53720">
    <property type="entry name" value="ALDH-like"/>
    <property type="match status" value="1"/>
</dbReference>
<evidence type="ECO:0000259" key="6">
    <source>
        <dbReference type="Pfam" id="PF00171"/>
    </source>
</evidence>
<dbReference type="InterPro" id="IPR029510">
    <property type="entry name" value="Ald_DH_CS_GLU"/>
</dbReference>
<keyword evidence="2 5" id="KW-0560">Oxidoreductase</keyword>
<evidence type="ECO:0000256" key="1">
    <source>
        <dbReference type="ARBA" id="ARBA00009986"/>
    </source>
</evidence>
<name>A0A136A5Q9_9ALTE</name>
<evidence type="ECO:0000256" key="3">
    <source>
        <dbReference type="ARBA" id="ARBA00023027"/>
    </source>
</evidence>
<keyword evidence="8" id="KW-1185">Reference proteome</keyword>
<comment type="caution">
    <text evidence="7">The sequence shown here is derived from an EMBL/GenBank/DDBJ whole genome shotgun (WGS) entry which is preliminary data.</text>
</comment>
<dbReference type="EMBL" id="LSNE01000003">
    <property type="protein sequence ID" value="KXI30460.1"/>
    <property type="molecule type" value="Genomic_DNA"/>
</dbReference>
<feature type="domain" description="Aldehyde dehydrogenase" evidence="6">
    <location>
        <begin position="18"/>
        <end position="477"/>
    </location>
</feature>
<evidence type="ECO:0000313" key="7">
    <source>
        <dbReference type="EMBL" id="KXI30460.1"/>
    </source>
</evidence>
<gene>
    <name evidence="7" type="ORF">AX660_10880</name>
</gene>
<dbReference type="FunFam" id="3.40.605.10:FF:000007">
    <property type="entry name" value="NAD/NADP-dependent betaine aldehyde dehydrogenase"/>
    <property type="match status" value="1"/>
</dbReference>
<evidence type="ECO:0000313" key="8">
    <source>
        <dbReference type="Proteomes" id="UP000070299"/>
    </source>
</evidence>
<dbReference type="InterPro" id="IPR016162">
    <property type="entry name" value="Ald_DH_N"/>
</dbReference>
<dbReference type="Proteomes" id="UP000070299">
    <property type="component" value="Unassembled WGS sequence"/>
</dbReference>
<dbReference type="Pfam" id="PF00171">
    <property type="entry name" value="Aldedh"/>
    <property type="match status" value="1"/>
</dbReference>
<proteinExistence type="inferred from homology"/>
<accession>A0A136A5Q9</accession>
<dbReference type="AlphaFoldDB" id="A0A136A5Q9"/>
<dbReference type="InterPro" id="IPR016160">
    <property type="entry name" value="Ald_DH_CS_CYS"/>
</dbReference>
<dbReference type="PANTHER" id="PTHR42986">
    <property type="entry name" value="BENZALDEHYDE DEHYDROGENASE YFMT"/>
    <property type="match status" value="1"/>
</dbReference>
<dbReference type="STRING" id="1799789.AX660_10880"/>
<dbReference type="PROSITE" id="PS00687">
    <property type="entry name" value="ALDEHYDE_DEHYDR_GLU"/>
    <property type="match status" value="1"/>
</dbReference>
<dbReference type="Gene3D" id="3.40.309.10">
    <property type="entry name" value="Aldehyde Dehydrogenase, Chain A, domain 2"/>
    <property type="match status" value="1"/>
</dbReference>
<organism evidence="7 8">
    <name type="scientific">Paraglaciecola hydrolytica</name>
    <dbReference type="NCBI Taxonomy" id="1799789"/>
    <lineage>
        <taxon>Bacteria</taxon>
        <taxon>Pseudomonadati</taxon>
        <taxon>Pseudomonadota</taxon>
        <taxon>Gammaproteobacteria</taxon>
        <taxon>Alteromonadales</taxon>
        <taxon>Alteromonadaceae</taxon>
        <taxon>Paraglaciecola</taxon>
    </lineage>
</organism>
<feature type="active site" evidence="4">
    <location>
        <position position="249"/>
    </location>
</feature>
<dbReference type="GO" id="GO:0016620">
    <property type="term" value="F:oxidoreductase activity, acting on the aldehyde or oxo group of donors, NAD or NADP as acceptor"/>
    <property type="evidence" value="ECO:0007669"/>
    <property type="project" value="InterPro"/>
</dbReference>
<dbReference type="InterPro" id="IPR016163">
    <property type="entry name" value="Ald_DH_C"/>
</dbReference>
<evidence type="ECO:0000256" key="4">
    <source>
        <dbReference type="PROSITE-ProRule" id="PRU10007"/>
    </source>
</evidence>
<evidence type="ECO:0000256" key="5">
    <source>
        <dbReference type="RuleBase" id="RU003345"/>
    </source>
</evidence>
<dbReference type="InterPro" id="IPR015590">
    <property type="entry name" value="Aldehyde_DH_dom"/>
</dbReference>
<sequence>MRQTELLIGGQDCKPNNGQYFEVLAPATEEVYARAAQADKTDVDLAVSTAQKGFKIWSKLAPKEREAVLLRAADIVEQQGMARLLDILIDESGSAITKATFEIKYTVDLLRTAAGEVRRLYGETFPNDNPDRISMVFRHPIGVVAVVSPYNAPLSLLTKMVAFPLAAGNSIVIKPSEQTPTIAIEFAKILLEAGIPAEAVSVVSGFGLECGAPLVEHPSVDCIALTGSTQTGIHIGAVAMKRMVRTQLELGGKSAALVLKDVDPVKAANIVAQGIFTHGGQICMANSRVIVAQEIYSEFIVALKSAAQNLKIGDLRDPQTLYGPLINRAAVDKISQHIDEAIAAGAEILCGGKVLPYANGQASLVFQPTVLLNSPLTCSAWRDESFGPLTNVLKARDLDHAIELANDSQFGLSACVLTKNINWAMRAARDIDAGSVHIGMHSFQSNALAPIGGSKLSGIGRSGGKYSTEEFTEVKWVSIELNETL</sequence>
<evidence type="ECO:0000256" key="2">
    <source>
        <dbReference type="ARBA" id="ARBA00023002"/>
    </source>
</evidence>
<reference evidence="8" key="1">
    <citation type="submission" date="2016-02" db="EMBL/GenBank/DDBJ databases">
        <authorList>
            <person name="Schultz-Johansen M."/>
            <person name="Glaring M.A."/>
            <person name="Bech P.K."/>
            <person name="Stougaard P."/>
        </authorList>
    </citation>
    <scope>NUCLEOTIDE SEQUENCE [LARGE SCALE GENOMIC DNA]</scope>
    <source>
        <strain evidence="8">S66</strain>
    </source>
</reference>
<dbReference type="InterPro" id="IPR016161">
    <property type="entry name" value="Ald_DH/histidinol_DH"/>
</dbReference>
<keyword evidence="3" id="KW-0520">NAD</keyword>
<dbReference type="PANTHER" id="PTHR42986:SF1">
    <property type="entry name" value="BENZALDEHYDE DEHYDROGENASE YFMT"/>
    <property type="match status" value="1"/>
</dbReference>
<dbReference type="Gene3D" id="3.40.605.10">
    <property type="entry name" value="Aldehyde Dehydrogenase, Chain A, domain 1"/>
    <property type="match status" value="1"/>
</dbReference>